<reference evidence="3" key="1">
    <citation type="journal article" date="2019" name="Int. J. Syst. Evol. Microbiol.">
        <title>The Global Catalogue of Microorganisms (GCM) 10K type strain sequencing project: providing services to taxonomists for standard genome sequencing and annotation.</title>
        <authorList>
            <consortium name="The Broad Institute Genomics Platform"/>
            <consortium name="The Broad Institute Genome Sequencing Center for Infectious Disease"/>
            <person name="Wu L."/>
            <person name="Ma J."/>
        </authorList>
    </citation>
    <scope>NUCLEOTIDE SEQUENCE [LARGE SCALE GENOMIC DNA]</scope>
    <source>
        <strain evidence="3">CCUG 56754</strain>
    </source>
</reference>
<evidence type="ECO:0000259" key="1">
    <source>
        <dbReference type="Pfam" id="PF03625"/>
    </source>
</evidence>
<dbReference type="InterPro" id="IPR016796">
    <property type="entry name" value="UCP021774"/>
</dbReference>
<organism evidence="2 3">
    <name type="scientific">Virgibacillus byunsanensis</name>
    <dbReference type="NCBI Taxonomy" id="570945"/>
    <lineage>
        <taxon>Bacteria</taxon>
        <taxon>Bacillati</taxon>
        <taxon>Bacillota</taxon>
        <taxon>Bacilli</taxon>
        <taxon>Bacillales</taxon>
        <taxon>Bacillaceae</taxon>
        <taxon>Virgibacillus</taxon>
    </lineage>
</organism>
<comment type="caution">
    <text evidence="2">The sequence shown here is derived from an EMBL/GenBank/DDBJ whole genome shotgun (WGS) entry which is preliminary data.</text>
</comment>
<dbReference type="Gene3D" id="3.30.310.70">
    <property type="entry name" value="TT1751-like domain"/>
    <property type="match status" value="1"/>
</dbReference>
<dbReference type="PANTHER" id="PTHR38342:SF1">
    <property type="entry name" value="SLR5037 PROTEIN"/>
    <property type="match status" value="1"/>
</dbReference>
<dbReference type="RefSeq" id="WP_390364096.1">
    <property type="nucleotide sequence ID" value="NZ_JBHTKJ010000065.1"/>
</dbReference>
<dbReference type="Proteomes" id="UP001597040">
    <property type="component" value="Unassembled WGS sequence"/>
</dbReference>
<dbReference type="SUPFAM" id="SSF103247">
    <property type="entry name" value="TT1751-like"/>
    <property type="match status" value="1"/>
</dbReference>
<dbReference type="PANTHER" id="PTHR38342">
    <property type="entry name" value="SLR5037 PROTEIN"/>
    <property type="match status" value="1"/>
</dbReference>
<feature type="domain" description="DUF302" evidence="1">
    <location>
        <begin position="34"/>
        <end position="96"/>
    </location>
</feature>
<dbReference type="InterPro" id="IPR005180">
    <property type="entry name" value="DUF302"/>
</dbReference>
<evidence type="ECO:0000313" key="2">
    <source>
        <dbReference type="EMBL" id="MFD1040221.1"/>
    </source>
</evidence>
<protein>
    <submittedName>
        <fullName evidence="2">DUF302 domain-containing protein</fullName>
    </submittedName>
</protein>
<dbReference type="EMBL" id="JBHTKJ010000065">
    <property type="protein sequence ID" value="MFD1040221.1"/>
    <property type="molecule type" value="Genomic_DNA"/>
</dbReference>
<accession>A0ABW3LP74</accession>
<name>A0ABW3LP74_9BACI</name>
<dbReference type="CDD" id="cd14797">
    <property type="entry name" value="DUF302"/>
    <property type="match status" value="1"/>
</dbReference>
<dbReference type="InterPro" id="IPR035923">
    <property type="entry name" value="TT1751-like_sf"/>
</dbReference>
<proteinExistence type="predicted"/>
<keyword evidence="3" id="KW-1185">Reference proteome</keyword>
<evidence type="ECO:0000313" key="3">
    <source>
        <dbReference type="Proteomes" id="UP001597040"/>
    </source>
</evidence>
<dbReference type="Pfam" id="PF03625">
    <property type="entry name" value="DUF302"/>
    <property type="match status" value="1"/>
</dbReference>
<dbReference type="PIRSF" id="PIRSF021774">
    <property type="entry name" value="UCP021774"/>
    <property type="match status" value="1"/>
</dbReference>
<gene>
    <name evidence="2" type="ORF">ACFQ3N_17750</name>
</gene>
<sequence length="129" mass="14881">MFHYTVETTKTMEEAVQSLEGSLKEEKFGVLWQFDIKDKLQEKGLDFDQPYLVLEVCNPVEAQRVLSENLMVGYFLPCKIVVYEDEGKTKIGMPRPTALIQMVNDESINELAEDIEKRLITCMDKSIEL</sequence>